<feature type="domain" description="BRCT" evidence="8">
    <location>
        <begin position="982"/>
        <end position="1092"/>
    </location>
</feature>
<dbReference type="InterPro" id="IPR001357">
    <property type="entry name" value="BRCT_dom"/>
</dbReference>
<dbReference type="GO" id="GO:0004842">
    <property type="term" value="F:ubiquitin-protein transferase activity"/>
    <property type="evidence" value="ECO:0007669"/>
    <property type="project" value="TreeGrafter"/>
</dbReference>
<feature type="region of interest" description="Disordered" evidence="7">
    <location>
        <begin position="194"/>
        <end position="224"/>
    </location>
</feature>
<dbReference type="PROSITE" id="PS50172">
    <property type="entry name" value="BRCT"/>
    <property type="match status" value="2"/>
</dbReference>
<evidence type="ECO:0000256" key="2">
    <source>
        <dbReference type="ARBA" id="ARBA00022737"/>
    </source>
</evidence>
<keyword evidence="3" id="KW-0227">DNA damage</keyword>
<keyword evidence="6" id="KW-0175">Coiled coil</keyword>
<evidence type="ECO:0000313" key="9">
    <source>
        <dbReference type="EMBL" id="VDK39133.1"/>
    </source>
</evidence>
<dbReference type="GO" id="GO:0031436">
    <property type="term" value="C:BRCA1-BARD1 complex"/>
    <property type="evidence" value="ECO:0007669"/>
    <property type="project" value="TreeGrafter"/>
</dbReference>
<accession>A0A3P6Q9X3</accession>
<gene>
    <name evidence="9" type="ORF">TASK_LOCUS7861</name>
</gene>
<keyword evidence="5" id="KW-0539">Nucleus</keyword>
<dbReference type="GO" id="GO:0045944">
    <property type="term" value="P:positive regulation of transcription by RNA polymerase II"/>
    <property type="evidence" value="ECO:0007669"/>
    <property type="project" value="TreeGrafter"/>
</dbReference>
<protein>
    <recommendedName>
        <fullName evidence="8">BRCT domain-containing protein</fullName>
    </recommendedName>
</protein>
<dbReference type="OrthoDB" id="6105938at2759"/>
<proteinExistence type="predicted"/>
<dbReference type="PANTHER" id="PTHR13763:SF0">
    <property type="entry name" value="BREAST CANCER TYPE 1 SUSCEPTIBILITY PROTEIN"/>
    <property type="match status" value="1"/>
</dbReference>
<feature type="domain" description="BRCT" evidence="8">
    <location>
        <begin position="841"/>
        <end position="931"/>
    </location>
</feature>
<dbReference type="Gene3D" id="3.40.50.10190">
    <property type="entry name" value="BRCT domain"/>
    <property type="match status" value="2"/>
</dbReference>
<dbReference type="SMART" id="SM00292">
    <property type="entry name" value="BRCT"/>
    <property type="match status" value="1"/>
</dbReference>
<keyword evidence="2" id="KW-0677">Repeat</keyword>
<evidence type="ECO:0000256" key="1">
    <source>
        <dbReference type="ARBA" id="ARBA00004123"/>
    </source>
</evidence>
<feature type="region of interest" description="Disordered" evidence="7">
    <location>
        <begin position="308"/>
        <end position="329"/>
    </location>
</feature>
<name>A0A3P6Q9X3_TAEAS</name>
<evidence type="ECO:0000256" key="7">
    <source>
        <dbReference type="SAM" id="MobiDB-lite"/>
    </source>
</evidence>
<evidence type="ECO:0000256" key="6">
    <source>
        <dbReference type="SAM" id="Coils"/>
    </source>
</evidence>
<evidence type="ECO:0000256" key="5">
    <source>
        <dbReference type="ARBA" id="ARBA00023242"/>
    </source>
</evidence>
<evidence type="ECO:0000256" key="3">
    <source>
        <dbReference type="ARBA" id="ARBA00022763"/>
    </source>
</evidence>
<evidence type="ECO:0000259" key="8">
    <source>
        <dbReference type="PROSITE" id="PS50172"/>
    </source>
</evidence>
<dbReference type="GO" id="GO:0000724">
    <property type="term" value="P:double-strand break repair via homologous recombination"/>
    <property type="evidence" value="ECO:0007669"/>
    <property type="project" value="TreeGrafter"/>
</dbReference>
<comment type="subcellular location">
    <subcellularLocation>
        <location evidence="1">Nucleus</location>
    </subcellularLocation>
</comment>
<dbReference type="InterPro" id="IPR031099">
    <property type="entry name" value="BRCA1-associated"/>
</dbReference>
<feature type="compositionally biased region" description="Polar residues" evidence="7">
    <location>
        <begin position="205"/>
        <end position="218"/>
    </location>
</feature>
<feature type="region of interest" description="Disordered" evidence="7">
    <location>
        <begin position="141"/>
        <end position="182"/>
    </location>
</feature>
<dbReference type="PANTHER" id="PTHR13763">
    <property type="entry name" value="BREAST CANCER TYPE 1 SUSCEPTIBILITY PROTEIN BRCA1"/>
    <property type="match status" value="1"/>
</dbReference>
<dbReference type="GO" id="GO:0070531">
    <property type="term" value="C:BRCA1-A complex"/>
    <property type="evidence" value="ECO:0007669"/>
    <property type="project" value="TreeGrafter"/>
</dbReference>
<sequence length="1097" mass="120059">MCLVVPVTEFQQLHLSQEFSQAQVGLPSNITKSAQPKVVAKPKSPETVGISSLKSGFSLLAKRYSRCDQSTTSKRVAIALGASARILKHHMRSKERALVPNVDELTQPMGFQPNEEASPNELFAMTQTPPLIEPSAVRLDEFPDLSNKPNHTQSADADGVSMRRSRRDEDASTCSQRGSKLSLASTFKRSSFLRSLSRGSKRRNQSQSPESRASSVSSGIPPLRERLSTSSAAVFRRKKRRRTNELYSPWLQNSRLHFLKKYRVPPASSKARTSVSSSANVFSPGWSRLKSLSTDFGRQSKTQLLIRSTKKRSSSKGAFKPVEATSQPPNSGPVCRFILPSRGSLFEGSAKKKTAALLCSHCGYEIILISKPATVLTSPKPYPVVRDLGAYWPESWRHSPLMTTRQGVISTAATPGVTILPSYVSQTPPNSFQSCDPSIGDKTNHIQIPITPEKGTPSTINIQPSLVPQSFSLNTQSSKGSCGGQAEAAKPDRLPSPQTMASSDTLCLSATVVKAVDVQPTPTLLTANPIIPETPLQTMATRTSLMPQMHKDSLRRDGVKDNAVSLTVKKRVVVEILLVLLGLATVLAYCVLVVVCSHFSFFLPPSLNARSSGVTAFSVFTHLRLKDRGEQEQNRSDLEAEVSRLEQQLVEGALNSEHMEALLATPGTEPMEETETGVISSSSRESTSATTPAVCLSPDSFGLSPSHAMDETSRFPLSTDKATGEMTKLDMIPDTNALEEGLDVIPSSQNEEEDIHFRSDEPRDETKTPITEAISVPLNRIESSQPVTAGTFEAIPLSPTPCTYVADTIPFTQPRLLSTSLIVDTENINPKSQEDESTRPTIFITGSNLSQIEVSALRRFCRHFNAVETPSFEPNRTTHVVMATQVMRPRVAQRTLKYFMGILHGAWVVNTHWVRRCLLAATLLPEVSYVEVKLGPEAFEVRGDTMCGDCHEGPRRGRLRVPAIPHSLDTSGRSTASVSCSGQSRPFTGLMLCPFGEISPLTPKDFEGLVIAGGGIPIAGPSLFPSEAVATTTDATENKPKRLILTCPMTSKFQRKDYIDVYNKYKVPVINLNWMLNCASVYRRLPISKVYYVYPTE</sequence>
<dbReference type="SUPFAM" id="SSF52113">
    <property type="entry name" value="BRCT domain"/>
    <property type="match status" value="2"/>
</dbReference>
<feature type="coiled-coil region" evidence="6">
    <location>
        <begin position="628"/>
        <end position="655"/>
    </location>
</feature>
<keyword evidence="4" id="KW-0234">DNA repair</keyword>
<evidence type="ECO:0000256" key="4">
    <source>
        <dbReference type="ARBA" id="ARBA00023204"/>
    </source>
</evidence>
<dbReference type="InterPro" id="IPR036420">
    <property type="entry name" value="BRCT_dom_sf"/>
</dbReference>
<keyword evidence="10" id="KW-1185">Reference proteome</keyword>
<reference evidence="9 10" key="1">
    <citation type="submission" date="2018-11" db="EMBL/GenBank/DDBJ databases">
        <authorList>
            <consortium name="Pathogen Informatics"/>
        </authorList>
    </citation>
    <scope>NUCLEOTIDE SEQUENCE [LARGE SCALE GENOMIC DNA]</scope>
</reference>
<feature type="compositionally biased region" description="Polar residues" evidence="7">
    <location>
        <begin position="172"/>
        <end position="182"/>
    </location>
</feature>
<feature type="region of interest" description="Disordered" evidence="7">
    <location>
        <begin position="472"/>
        <end position="500"/>
    </location>
</feature>
<organism evidence="9 10">
    <name type="scientific">Taenia asiatica</name>
    <name type="common">Asian tapeworm</name>
    <dbReference type="NCBI Taxonomy" id="60517"/>
    <lineage>
        <taxon>Eukaryota</taxon>
        <taxon>Metazoa</taxon>
        <taxon>Spiralia</taxon>
        <taxon>Lophotrochozoa</taxon>
        <taxon>Platyhelminthes</taxon>
        <taxon>Cestoda</taxon>
        <taxon>Eucestoda</taxon>
        <taxon>Cyclophyllidea</taxon>
        <taxon>Taeniidae</taxon>
        <taxon>Taenia</taxon>
    </lineage>
</organism>
<dbReference type="AlphaFoldDB" id="A0A3P6Q9X3"/>
<evidence type="ECO:0000313" key="10">
    <source>
        <dbReference type="Proteomes" id="UP000282613"/>
    </source>
</evidence>
<dbReference type="EMBL" id="UYRS01018685">
    <property type="protein sequence ID" value="VDK39133.1"/>
    <property type="molecule type" value="Genomic_DNA"/>
</dbReference>
<dbReference type="Proteomes" id="UP000282613">
    <property type="component" value="Unassembled WGS sequence"/>
</dbReference>